<evidence type="ECO:0000259" key="11">
    <source>
        <dbReference type="PROSITE" id="PS50089"/>
    </source>
</evidence>
<dbReference type="PROSITE" id="PS00518">
    <property type="entry name" value="ZF_RING_1"/>
    <property type="match status" value="1"/>
</dbReference>
<dbReference type="EC" id="2.3.2.27" evidence="2"/>
<dbReference type="InterPro" id="IPR017907">
    <property type="entry name" value="Znf_RING_CS"/>
</dbReference>
<dbReference type="SMART" id="SM00184">
    <property type="entry name" value="RING"/>
    <property type="match status" value="1"/>
</dbReference>
<dbReference type="AlphaFoldDB" id="A0A2N9J1K0"/>
<dbReference type="Gene3D" id="3.30.40.10">
    <property type="entry name" value="Zinc/RING finger domain, C3HC4 (zinc finger)"/>
    <property type="match status" value="1"/>
</dbReference>
<feature type="domain" description="RING-type" evidence="11">
    <location>
        <begin position="28"/>
        <end position="69"/>
    </location>
</feature>
<proteinExistence type="predicted"/>
<evidence type="ECO:0000256" key="10">
    <source>
        <dbReference type="SAM" id="MobiDB-lite"/>
    </source>
</evidence>
<evidence type="ECO:0000256" key="3">
    <source>
        <dbReference type="ARBA" id="ARBA00022679"/>
    </source>
</evidence>
<keyword evidence="7" id="KW-0805">Transcription regulation</keyword>
<accession>A0A2N9J1K0</accession>
<sequence length="326" mass="37467">MESSSSSRTNSEKMVKKVIWPAIRGQSCPICLKDLEARRAAVLTACNHAYCVECIRKWSSLKRKCPLCNAHFDSWFCNISLSSRTFYKERLPASNNNIRNDDVEVGLSRIGHRRSIQRTRDRVNSVSRQTRPQPWRRSFGRPGSVPPDVIAERKLQWRASIYSRFLRAVSSQHCREQIILGNIGAKERIVQRIEPWIRRELKAILGDPDPSIIVHVASSLFIASLEKKNYVHPEQLNDEDDSIAALHPFLHDRTSMFWHELSWAEYGKGLSIHLNSHPPFPLSHLVVPYWKLEKVLVWERTISSLGRGGGLRWAGQKTIQGQSFEP</sequence>
<organism evidence="12">
    <name type="scientific">Fagus sylvatica</name>
    <name type="common">Beechnut</name>
    <dbReference type="NCBI Taxonomy" id="28930"/>
    <lineage>
        <taxon>Eukaryota</taxon>
        <taxon>Viridiplantae</taxon>
        <taxon>Streptophyta</taxon>
        <taxon>Embryophyta</taxon>
        <taxon>Tracheophyta</taxon>
        <taxon>Spermatophyta</taxon>
        <taxon>Magnoliopsida</taxon>
        <taxon>eudicotyledons</taxon>
        <taxon>Gunneridae</taxon>
        <taxon>Pentapetalae</taxon>
        <taxon>rosids</taxon>
        <taxon>fabids</taxon>
        <taxon>Fagales</taxon>
        <taxon>Fagaceae</taxon>
        <taxon>Fagus</taxon>
    </lineage>
</organism>
<keyword evidence="6" id="KW-0862">Zinc</keyword>
<evidence type="ECO:0000256" key="4">
    <source>
        <dbReference type="ARBA" id="ARBA00022723"/>
    </source>
</evidence>
<dbReference type="EMBL" id="OIVN01006311">
    <property type="protein sequence ID" value="SPD30309.1"/>
    <property type="molecule type" value="Genomic_DNA"/>
</dbReference>
<dbReference type="GO" id="GO:0006513">
    <property type="term" value="P:protein monoubiquitination"/>
    <property type="evidence" value="ECO:0007669"/>
    <property type="project" value="TreeGrafter"/>
</dbReference>
<evidence type="ECO:0000256" key="9">
    <source>
        <dbReference type="PROSITE-ProRule" id="PRU00175"/>
    </source>
</evidence>
<comment type="catalytic activity">
    <reaction evidence="1">
        <text>S-ubiquitinyl-[E2 ubiquitin-conjugating enzyme]-L-cysteine + [acceptor protein]-L-lysine = [E2 ubiquitin-conjugating enzyme]-L-cysteine + N(6)-ubiquitinyl-[acceptor protein]-L-lysine.</text>
        <dbReference type="EC" id="2.3.2.27"/>
    </reaction>
</comment>
<evidence type="ECO:0000256" key="7">
    <source>
        <dbReference type="ARBA" id="ARBA00023015"/>
    </source>
</evidence>
<feature type="region of interest" description="Disordered" evidence="10">
    <location>
        <begin position="118"/>
        <end position="141"/>
    </location>
</feature>
<dbReference type="SUPFAM" id="SSF57850">
    <property type="entry name" value="RING/U-box"/>
    <property type="match status" value="1"/>
</dbReference>
<dbReference type="InterPro" id="IPR013083">
    <property type="entry name" value="Znf_RING/FYVE/PHD"/>
</dbReference>
<keyword evidence="5 9" id="KW-0863">Zinc-finger</keyword>
<evidence type="ECO:0000256" key="8">
    <source>
        <dbReference type="ARBA" id="ARBA00023163"/>
    </source>
</evidence>
<dbReference type="GO" id="GO:0008270">
    <property type="term" value="F:zinc ion binding"/>
    <property type="evidence" value="ECO:0007669"/>
    <property type="project" value="UniProtKB-KW"/>
</dbReference>
<dbReference type="InterPro" id="IPR001841">
    <property type="entry name" value="Znf_RING"/>
</dbReference>
<dbReference type="PANTHER" id="PTHR46077:SF1">
    <property type="entry name" value="TOP1 BINDING ARGININE_SERINE RICH PROTEIN, E3 UBIQUITIN LIGASE"/>
    <property type="match status" value="1"/>
</dbReference>
<keyword evidence="8" id="KW-0804">Transcription</keyword>
<evidence type="ECO:0000256" key="6">
    <source>
        <dbReference type="ARBA" id="ARBA00022833"/>
    </source>
</evidence>
<gene>
    <name evidence="12" type="ORF">FSB_LOCUS58191</name>
</gene>
<protein>
    <recommendedName>
        <fullName evidence="2">RING-type E3 ubiquitin transferase</fullName>
        <ecNumber evidence="2">2.3.2.27</ecNumber>
    </recommendedName>
</protein>
<reference evidence="12" key="1">
    <citation type="submission" date="2018-02" db="EMBL/GenBank/DDBJ databases">
        <authorList>
            <person name="Cohen D.B."/>
            <person name="Kent A.D."/>
        </authorList>
    </citation>
    <scope>NUCLEOTIDE SEQUENCE</scope>
</reference>
<dbReference type="Pfam" id="PF13639">
    <property type="entry name" value="zf-RING_2"/>
    <property type="match status" value="1"/>
</dbReference>
<evidence type="ECO:0000313" key="12">
    <source>
        <dbReference type="EMBL" id="SPD30309.1"/>
    </source>
</evidence>
<evidence type="ECO:0000256" key="1">
    <source>
        <dbReference type="ARBA" id="ARBA00000900"/>
    </source>
</evidence>
<evidence type="ECO:0000256" key="2">
    <source>
        <dbReference type="ARBA" id="ARBA00012483"/>
    </source>
</evidence>
<name>A0A2N9J1K0_FAGSY</name>
<dbReference type="GO" id="GO:0000209">
    <property type="term" value="P:protein polyubiquitination"/>
    <property type="evidence" value="ECO:0007669"/>
    <property type="project" value="TreeGrafter"/>
</dbReference>
<dbReference type="GO" id="GO:0061630">
    <property type="term" value="F:ubiquitin protein ligase activity"/>
    <property type="evidence" value="ECO:0007669"/>
    <property type="project" value="UniProtKB-EC"/>
</dbReference>
<dbReference type="PROSITE" id="PS50089">
    <property type="entry name" value="ZF_RING_2"/>
    <property type="match status" value="1"/>
</dbReference>
<evidence type="ECO:0000256" key="5">
    <source>
        <dbReference type="ARBA" id="ARBA00022771"/>
    </source>
</evidence>
<keyword evidence="3" id="KW-0808">Transferase</keyword>
<keyword evidence="4" id="KW-0479">Metal-binding</keyword>
<dbReference type="PANTHER" id="PTHR46077">
    <property type="entry name" value="E3 UBIQUITIN-PROTEIN LIGASE TOPORS"/>
    <property type="match status" value="1"/>
</dbReference>